<dbReference type="GO" id="GO:0016787">
    <property type="term" value="F:hydrolase activity"/>
    <property type="evidence" value="ECO:0007669"/>
    <property type="project" value="UniProtKB-KW"/>
</dbReference>
<comment type="caution">
    <text evidence="1">The sequence shown here is derived from an EMBL/GenBank/DDBJ whole genome shotgun (WGS) entry which is preliminary data.</text>
</comment>
<evidence type="ECO:0000313" key="1">
    <source>
        <dbReference type="EMBL" id="RDD61937.1"/>
    </source>
</evidence>
<dbReference type="PIRSF" id="PIRSF029730">
    <property type="entry name" value="UCP029730"/>
    <property type="match status" value="1"/>
</dbReference>
<reference evidence="1 2" key="1">
    <citation type="submission" date="2018-07" db="EMBL/GenBank/DDBJ databases">
        <title>Venubactetium sediminum gen. nov., sp. nov., isolated from a marine solar saltern.</title>
        <authorList>
            <person name="Wang S."/>
        </authorList>
    </citation>
    <scope>NUCLEOTIDE SEQUENCE [LARGE SCALE GENOMIC DNA]</scope>
    <source>
        <strain evidence="1 2">WD2A32</strain>
    </source>
</reference>
<accession>A0A369TCP9</accession>
<organism evidence="1 2">
    <name type="scientific">Ferruginivarius sediminum</name>
    <dbReference type="NCBI Taxonomy" id="2661937"/>
    <lineage>
        <taxon>Bacteria</taxon>
        <taxon>Pseudomonadati</taxon>
        <taxon>Pseudomonadota</taxon>
        <taxon>Alphaproteobacteria</taxon>
        <taxon>Rhodospirillales</taxon>
        <taxon>Rhodospirillaceae</taxon>
        <taxon>Ferruginivarius</taxon>
    </lineage>
</organism>
<keyword evidence="1" id="KW-0378">Hydrolase</keyword>
<dbReference type="Pfam" id="PF05013">
    <property type="entry name" value="FGase"/>
    <property type="match status" value="1"/>
</dbReference>
<keyword evidence="2" id="KW-1185">Reference proteome</keyword>
<evidence type="ECO:0000313" key="2">
    <source>
        <dbReference type="Proteomes" id="UP000253941"/>
    </source>
</evidence>
<proteinExistence type="predicted"/>
<sequence length="270" mass="29609">MSPSDTRHSFSQPAARVHGADAPTPIVLLCDHATNAIPDAFDSLGLTPAQLETHIAYDPGAAALTVAMAGKLGAAYVLCNYSRLLIDVNRKPDDPDSIVVENDGIRVPGNAEMSDADRSARIRGIYQPYHQAIDQLLDTRLETRQTQLVISVHSFTPRIGGMTRPWDIGIILNRDRRLARRLVGQLVEGCDGTRLTLGLNRPYSPDDRVYHTIERHGEERGLPCVMIEIANNQLMTDAGCGQWADRLSAALRAVLPDFSHTDSNSRTAPR</sequence>
<dbReference type="SUPFAM" id="SSF53187">
    <property type="entry name" value="Zn-dependent exopeptidases"/>
    <property type="match status" value="1"/>
</dbReference>
<dbReference type="EMBL" id="QPMH01000008">
    <property type="protein sequence ID" value="RDD61937.1"/>
    <property type="molecule type" value="Genomic_DNA"/>
</dbReference>
<gene>
    <name evidence="1" type="ORF">DRB17_10655</name>
</gene>
<protein>
    <submittedName>
        <fullName evidence="1">N-formylglutamate amidohydrolase</fullName>
    </submittedName>
</protein>
<dbReference type="InterPro" id="IPR011227">
    <property type="entry name" value="UCP029730"/>
</dbReference>
<name>A0A369TCP9_9PROT</name>
<dbReference type="InterPro" id="IPR007709">
    <property type="entry name" value="N-FG_amidohydro"/>
</dbReference>
<dbReference type="Proteomes" id="UP000253941">
    <property type="component" value="Unassembled WGS sequence"/>
</dbReference>
<dbReference type="AlphaFoldDB" id="A0A369TCP9"/>
<dbReference type="Gene3D" id="3.40.630.40">
    <property type="entry name" value="Zn-dependent exopeptidases"/>
    <property type="match status" value="1"/>
</dbReference>